<feature type="transmembrane region" description="Helical" evidence="6">
    <location>
        <begin position="29"/>
        <end position="50"/>
    </location>
</feature>
<comment type="subcellular location">
    <subcellularLocation>
        <location evidence="1">Cell membrane</location>
        <topology evidence="1">Multi-pass membrane protein</topology>
    </subcellularLocation>
</comment>
<evidence type="ECO:0000256" key="5">
    <source>
        <dbReference type="ARBA" id="ARBA00023136"/>
    </source>
</evidence>
<evidence type="ECO:0000256" key="1">
    <source>
        <dbReference type="ARBA" id="ARBA00004651"/>
    </source>
</evidence>
<accession>A0ABU8LGP1</accession>
<feature type="transmembrane region" description="Helical" evidence="6">
    <location>
        <begin position="307"/>
        <end position="327"/>
    </location>
</feature>
<name>A0ABU8LGP1_9MICO</name>
<gene>
    <name evidence="7" type="ORF">WDU93_02245</name>
</gene>
<dbReference type="Pfam" id="PF02653">
    <property type="entry name" value="BPD_transp_2"/>
    <property type="match status" value="1"/>
</dbReference>
<dbReference type="CDD" id="cd06579">
    <property type="entry name" value="TM_PBP1_transp_AraH_like"/>
    <property type="match status" value="1"/>
</dbReference>
<evidence type="ECO:0000256" key="2">
    <source>
        <dbReference type="ARBA" id="ARBA00022475"/>
    </source>
</evidence>
<keyword evidence="2" id="KW-1003">Cell membrane</keyword>
<evidence type="ECO:0000256" key="3">
    <source>
        <dbReference type="ARBA" id="ARBA00022692"/>
    </source>
</evidence>
<evidence type="ECO:0000256" key="6">
    <source>
        <dbReference type="SAM" id="Phobius"/>
    </source>
</evidence>
<sequence length="336" mass="34319">MTTQLTTVDPAPARATAPRRGRRINFKDFGILGGLLAIVVFLSLATNTFLTGQNIVNLLDQAAVIGLLAVGATLCIVSGVFDLSASATLAVSAIAGVFLTQKLGVVPGFIGALLVGAALGTVTGTMIVITKVNSFIGSLAMSIIYRGLAIVLTGGMILAVAPDQLEAFRFWALPAVGGLTGGTLLFIIVAIVLGFVLWGTTYGRRIYAVGGNEEAARLSGVRTPLIHISVFAINGVCAAAAGMVLASRAGSAQPSLGTGMELTAIAAVVIGGTSILGGAGAVWRTVVGVIILTVIGNGFNLLHWDTTYQQVVTGVLIFVAVAADAWLSRSSRRGRA</sequence>
<dbReference type="Proteomes" id="UP001366085">
    <property type="component" value="Unassembled WGS sequence"/>
</dbReference>
<feature type="transmembrane region" description="Helical" evidence="6">
    <location>
        <begin position="62"/>
        <end position="91"/>
    </location>
</feature>
<dbReference type="InterPro" id="IPR001851">
    <property type="entry name" value="ABC_transp_permease"/>
</dbReference>
<reference evidence="7 8" key="1">
    <citation type="submission" date="2024-02" db="EMBL/GenBank/DDBJ databases">
        <authorList>
            <person name="Saticioglu I.B."/>
        </authorList>
    </citation>
    <scope>NUCLEOTIDE SEQUENCE [LARGE SCALE GENOMIC DNA]</scope>
    <source>
        <strain evidence="7 8">Mu-43</strain>
    </source>
</reference>
<proteinExistence type="predicted"/>
<keyword evidence="4 6" id="KW-1133">Transmembrane helix</keyword>
<dbReference type="RefSeq" id="WP_337316911.1">
    <property type="nucleotide sequence ID" value="NZ_JBBDGN010000001.1"/>
</dbReference>
<feature type="transmembrane region" description="Helical" evidence="6">
    <location>
        <begin position="225"/>
        <end position="246"/>
    </location>
</feature>
<dbReference type="PANTHER" id="PTHR32196">
    <property type="entry name" value="ABC TRANSPORTER PERMEASE PROTEIN YPHD-RELATED-RELATED"/>
    <property type="match status" value="1"/>
</dbReference>
<feature type="transmembrane region" description="Helical" evidence="6">
    <location>
        <begin position="267"/>
        <end position="295"/>
    </location>
</feature>
<organism evidence="7 8">
    <name type="scientific">Microbacterium istanbulense</name>
    <dbReference type="NCBI Taxonomy" id="3122049"/>
    <lineage>
        <taxon>Bacteria</taxon>
        <taxon>Bacillati</taxon>
        <taxon>Actinomycetota</taxon>
        <taxon>Actinomycetes</taxon>
        <taxon>Micrococcales</taxon>
        <taxon>Microbacteriaceae</taxon>
        <taxon>Microbacterium</taxon>
    </lineage>
</organism>
<feature type="transmembrane region" description="Helical" evidence="6">
    <location>
        <begin position="135"/>
        <end position="158"/>
    </location>
</feature>
<evidence type="ECO:0000313" key="7">
    <source>
        <dbReference type="EMBL" id="MEJ1090500.1"/>
    </source>
</evidence>
<keyword evidence="3 6" id="KW-0812">Transmembrane</keyword>
<protein>
    <submittedName>
        <fullName evidence="7">ABC transporter permease</fullName>
    </submittedName>
</protein>
<dbReference type="EMBL" id="JBBDGN010000001">
    <property type="protein sequence ID" value="MEJ1090500.1"/>
    <property type="molecule type" value="Genomic_DNA"/>
</dbReference>
<keyword evidence="5 6" id="KW-0472">Membrane</keyword>
<feature type="transmembrane region" description="Helical" evidence="6">
    <location>
        <begin position="170"/>
        <end position="198"/>
    </location>
</feature>
<feature type="transmembrane region" description="Helical" evidence="6">
    <location>
        <begin position="103"/>
        <end position="129"/>
    </location>
</feature>
<keyword evidence="8" id="KW-1185">Reference proteome</keyword>
<evidence type="ECO:0000256" key="4">
    <source>
        <dbReference type="ARBA" id="ARBA00022989"/>
    </source>
</evidence>
<comment type="caution">
    <text evidence="7">The sequence shown here is derived from an EMBL/GenBank/DDBJ whole genome shotgun (WGS) entry which is preliminary data.</text>
</comment>
<evidence type="ECO:0000313" key="8">
    <source>
        <dbReference type="Proteomes" id="UP001366085"/>
    </source>
</evidence>